<dbReference type="Gene3D" id="3.30.1330.80">
    <property type="entry name" value="Hypothetical protein, similar to alpha- acetolactate decarboxylase, domain 2"/>
    <property type="match status" value="2"/>
</dbReference>
<evidence type="ECO:0000256" key="2">
    <source>
        <dbReference type="ARBA" id="ARBA00005170"/>
    </source>
</evidence>
<dbReference type="CDD" id="cd17299">
    <property type="entry name" value="acetolactate_decarboxylase"/>
    <property type="match status" value="1"/>
</dbReference>
<evidence type="ECO:0000256" key="9">
    <source>
        <dbReference type="PIRNR" id="PIRNR001332"/>
    </source>
</evidence>
<dbReference type="Proteomes" id="UP000265926">
    <property type="component" value="Unassembled WGS sequence"/>
</dbReference>
<dbReference type="RefSeq" id="WP_119439057.1">
    <property type="nucleotide sequence ID" value="NZ_QWGR01000010.1"/>
</dbReference>
<dbReference type="UniPathway" id="UPA00626">
    <property type="reaction ID" value="UER00678"/>
</dbReference>
<dbReference type="EC" id="4.1.1.5" evidence="4 9"/>
<evidence type="ECO:0000256" key="1">
    <source>
        <dbReference type="ARBA" id="ARBA00001784"/>
    </source>
</evidence>
<evidence type="ECO:0000256" key="7">
    <source>
        <dbReference type="ARBA" id="ARBA00023061"/>
    </source>
</evidence>
<dbReference type="PIRSF" id="PIRSF001332">
    <property type="entry name" value="Acetolac_decarb"/>
    <property type="match status" value="1"/>
</dbReference>
<dbReference type="GO" id="GO:0047605">
    <property type="term" value="F:acetolactate decarboxylase activity"/>
    <property type="evidence" value="ECO:0007669"/>
    <property type="project" value="UniProtKB-UniRule"/>
</dbReference>
<keyword evidence="7 9" id="KW-0005">Acetoin biosynthesis</keyword>
<organism evidence="10 11">
    <name type="scientific">Maribellus luteus</name>
    <dbReference type="NCBI Taxonomy" id="2305463"/>
    <lineage>
        <taxon>Bacteria</taxon>
        <taxon>Pseudomonadati</taxon>
        <taxon>Bacteroidota</taxon>
        <taxon>Bacteroidia</taxon>
        <taxon>Marinilabiliales</taxon>
        <taxon>Prolixibacteraceae</taxon>
        <taxon>Maribellus</taxon>
    </lineage>
</organism>
<accession>A0A399SY89</accession>
<evidence type="ECO:0000256" key="8">
    <source>
        <dbReference type="ARBA" id="ARBA00023239"/>
    </source>
</evidence>
<dbReference type="EMBL" id="QWGR01000010">
    <property type="protein sequence ID" value="RIJ47017.1"/>
    <property type="molecule type" value="Genomic_DNA"/>
</dbReference>
<proteinExistence type="inferred from homology"/>
<evidence type="ECO:0000256" key="4">
    <source>
        <dbReference type="ARBA" id="ARBA00013204"/>
    </source>
</evidence>
<comment type="catalytic activity">
    <reaction evidence="1 9">
        <text>(2S)-2-acetolactate + H(+) = (R)-acetoin + CO2</text>
        <dbReference type="Rhea" id="RHEA:21580"/>
        <dbReference type="ChEBI" id="CHEBI:15378"/>
        <dbReference type="ChEBI" id="CHEBI:15686"/>
        <dbReference type="ChEBI" id="CHEBI:16526"/>
        <dbReference type="ChEBI" id="CHEBI:58476"/>
        <dbReference type="EC" id="4.1.1.5"/>
    </reaction>
</comment>
<dbReference type="PROSITE" id="PS51257">
    <property type="entry name" value="PROKAR_LIPOPROTEIN"/>
    <property type="match status" value="1"/>
</dbReference>
<gene>
    <name evidence="10" type="primary">budA</name>
    <name evidence="10" type="ORF">D1614_16410</name>
</gene>
<comment type="caution">
    <text evidence="10">The sequence shown here is derived from an EMBL/GenBank/DDBJ whole genome shotgun (WGS) entry which is preliminary data.</text>
</comment>
<evidence type="ECO:0000313" key="11">
    <source>
        <dbReference type="Proteomes" id="UP000265926"/>
    </source>
</evidence>
<keyword evidence="8 9" id="KW-0456">Lyase</keyword>
<dbReference type="OrthoDB" id="8612680at2"/>
<dbReference type="PANTHER" id="PTHR35524">
    <property type="entry name" value="ALPHA-ACETOLACTATE DECARBOXYLASE"/>
    <property type="match status" value="1"/>
</dbReference>
<sequence length="254" mass="28204">MIKSVVFLLGVFLFVSCSQHRPQKLVQVSTIDALLQGVYDGNTSLQTLGKYGDFGIGTFNGLDGEMILLDGHFYQIKADGKIYHPESDVQTPFASVTNFEPGKEYPLNKLSYSGLKATIDSLAPSPNLFYAIKLKGTFEKVKTRSVPMQRKPYPPLVEVTENQPEFETVNVSGTLVGFYCPPYVTGLNVPGYHLHFLSDDKNFGGHLLAFELKSGQLQIDQINEFSLKIPTEGHFLKTSLDEDLSEELQKAEGE</sequence>
<reference evidence="10 11" key="1">
    <citation type="submission" date="2018-08" db="EMBL/GenBank/DDBJ databases">
        <title>Pallidiluteibacterium maritimus gen. nov., sp. nov., isolated from coastal sediment.</title>
        <authorList>
            <person name="Zhou L.Y."/>
        </authorList>
    </citation>
    <scope>NUCLEOTIDE SEQUENCE [LARGE SCALE GENOMIC DNA]</scope>
    <source>
        <strain evidence="10 11">XSD2</strain>
    </source>
</reference>
<evidence type="ECO:0000256" key="6">
    <source>
        <dbReference type="ARBA" id="ARBA00022793"/>
    </source>
</evidence>
<comment type="similarity">
    <text evidence="3 9">Belongs to the alpha-acetolactate decarboxylase family.</text>
</comment>
<protein>
    <recommendedName>
        <fullName evidence="5 9">Alpha-acetolactate decarboxylase</fullName>
        <ecNumber evidence="4 9">4.1.1.5</ecNumber>
    </recommendedName>
</protein>
<dbReference type="Pfam" id="PF03306">
    <property type="entry name" value="AAL_decarboxy"/>
    <property type="match status" value="1"/>
</dbReference>
<dbReference type="GO" id="GO:0045151">
    <property type="term" value="P:acetoin biosynthetic process"/>
    <property type="evidence" value="ECO:0007669"/>
    <property type="project" value="UniProtKB-UniRule"/>
</dbReference>
<keyword evidence="11" id="KW-1185">Reference proteome</keyword>
<dbReference type="PANTHER" id="PTHR35524:SF1">
    <property type="entry name" value="ALPHA-ACETOLACTATE DECARBOXYLASE"/>
    <property type="match status" value="1"/>
</dbReference>
<evidence type="ECO:0000256" key="5">
    <source>
        <dbReference type="ARBA" id="ARBA00020164"/>
    </source>
</evidence>
<dbReference type="AlphaFoldDB" id="A0A399SY89"/>
<name>A0A399SY89_9BACT</name>
<evidence type="ECO:0000313" key="10">
    <source>
        <dbReference type="EMBL" id="RIJ47017.1"/>
    </source>
</evidence>
<dbReference type="InterPro" id="IPR005128">
    <property type="entry name" value="Acetolactate_a_deCO2ase"/>
</dbReference>
<keyword evidence="6 9" id="KW-0210">Decarboxylase</keyword>
<evidence type="ECO:0000256" key="3">
    <source>
        <dbReference type="ARBA" id="ARBA00007106"/>
    </source>
</evidence>
<comment type="pathway">
    <text evidence="2 9">Polyol metabolism; (R,R)-butane-2,3-diol biosynthesis; (R,R)-butane-2,3-diol from pyruvate: step 2/3.</text>
</comment>
<dbReference type="NCBIfam" id="TIGR01252">
    <property type="entry name" value="acetolac_decarb"/>
    <property type="match status" value="1"/>
</dbReference>
<dbReference type="SUPFAM" id="SSF117856">
    <property type="entry name" value="AF0104/ALDC/Ptd012-like"/>
    <property type="match status" value="1"/>
</dbReference>